<feature type="transmembrane region" description="Helical" evidence="6">
    <location>
        <begin position="50"/>
        <end position="69"/>
    </location>
</feature>
<feature type="transmembrane region" description="Helical" evidence="6">
    <location>
        <begin position="75"/>
        <end position="92"/>
    </location>
</feature>
<feature type="transmembrane region" description="Helical" evidence="6">
    <location>
        <begin position="220"/>
        <end position="240"/>
    </location>
</feature>
<evidence type="ECO:0000256" key="3">
    <source>
        <dbReference type="ARBA" id="ARBA00022692"/>
    </source>
</evidence>
<gene>
    <name evidence="7" type="ORF">ENT37_15100</name>
</gene>
<keyword evidence="3 6" id="KW-0812">Transmembrane</keyword>
<feature type="transmembrane region" description="Helical" evidence="6">
    <location>
        <begin position="130"/>
        <end position="149"/>
    </location>
</feature>
<feature type="transmembrane region" description="Helical" evidence="6">
    <location>
        <begin position="261"/>
        <end position="289"/>
    </location>
</feature>
<comment type="caution">
    <text evidence="7">The sequence shown here is derived from an EMBL/GenBank/DDBJ whole genome shotgun (WGS) entry which is preliminary data.</text>
</comment>
<name>A0A7C4PLY1_9CHLR</name>
<dbReference type="PANTHER" id="PTHR32196">
    <property type="entry name" value="ABC TRANSPORTER PERMEASE PROTEIN YPHD-RELATED-RELATED"/>
    <property type="match status" value="1"/>
</dbReference>
<dbReference type="AlphaFoldDB" id="A0A7C4PLY1"/>
<feature type="transmembrane region" description="Helical" evidence="6">
    <location>
        <begin position="20"/>
        <end position="38"/>
    </location>
</feature>
<dbReference type="PANTHER" id="PTHR32196:SF72">
    <property type="entry name" value="RIBOSE IMPORT PERMEASE PROTEIN RBSC"/>
    <property type="match status" value="1"/>
</dbReference>
<feature type="transmembrane region" description="Helical" evidence="6">
    <location>
        <begin position="301"/>
        <end position="321"/>
    </location>
</feature>
<dbReference type="GO" id="GO:0022857">
    <property type="term" value="F:transmembrane transporter activity"/>
    <property type="evidence" value="ECO:0007669"/>
    <property type="project" value="InterPro"/>
</dbReference>
<proteinExistence type="predicted"/>
<evidence type="ECO:0000256" key="1">
    <source>
        <dbReference type="ARBA" id="ARBA00004651"/>
    </source>
</evidence>
<keyword evidence="5 6" id="KW-0472">Membrane</keyword>
<dbReference type="GO" id="GO:0005886">
    <property type="term" value="C:plasma membrane"/>
    <property type="evidence" value="ECO:0007669"/>
    <property type="project" value="UniProtKB-SubCell"/>
</dbReference>
<dbReference type="EMBL" id="DSYK01000763">
    <property type="protein sequence ID" value="HGS23180.1"/>
    <property type="molecule type" value="Genomic_DNA"/>
</dbReference>
<accession>A0A7C4PLY1</accession>
<dbReference type="CDD" id="cd06579">
    <property type="entry name" value="TM_PBP1_transp_AraH_like"/>
    <property type="match status" value="1"/>
</dbReference>
<keyword evidence="2" id="KW-1003">Cell membrane</keyword>
<reference evidence="7" key="1">
    <citation type="journal article" date="2020" name="mSystems">
        <title>Genome- and Community-Level Interaction Insights into Carbon Utilization and Element Cycling Functions of Hydrothermarchaeota in Hydrothermal Sediment.</title>
        <authorList>
            <person name="Zhou Z."/>
            <person name="Liu Y."/>
            <person name="Xu W."/>
            <person name="Pan J."/>
            <person name="Luo Z.H."/>
            <person name="Li M."/>
        </authorList>
    </citation>
    <scope>NUCLEOTIDE SEQUENCE [LARGE SCALE GENOMIC DNA]</scope>
    <source>
        <strain evidence="7">SpSt-573</strain>
    </source>
</reference>
<evidence type="ECO:0000256" key="6">
    <source>
        <dbReference type="SAM" id="Phobius"/>
    </source>
</evidence>
<feature type="transmembrane region" description="Helical" evidence="6">
    <location>
        <begin position="104"/>
        <end position="124"/>
    </location>
</feature>
<feature type="transmembrane region" description="Helical" evidence="6">
    <location>
        <begin position="170"/>
        <end position="191"/>
    </location>
</feature>
<dbReference type="Pfam" id="PF02653">
    <property type="entry name" value="BPD_transp_2"/>
    <property type="match status" value="1"/>
</dbReference>
<evidence type="ECO:0000313" key="7">
    <source>
        <dbReference type="EMBL" id="HGS23180.1"/>
    </source>
</evidence>
<protein>
    <submittedName>
        <fullName evidence="7">ABC transporter permease</fullName>
    </submittedName>
</protein>
<organism evidence="7">
    <name type="scientific">Anaerolinea thermolimosa</name>
    <dbReference type="NCBI Taxonomy" id="229919"/>
    <lineage>
        <taxon>Bacteria</taxon>
        <taxon>Bacillati</taxon>
        <taxon>Chloroflexota</taxon>
        <taxon>Anaerolineae</taxon>
        <taxon>Anaerolineales</taxon>
        <taxon>Anaerolineaceae</taxon>
        <taxon>Anaerolinea</taxon>
    </lineage>
</organism>
<sequence>MDLQQRLSSNPLLVIARIRETGIILVILLLVLAVSLRSPSFLTLSNFRDILLNISILIIVALAQTMVILTKSIDLSVGSMIGLTAMMVSFIIKQYPEFSPLAAILLGMAVGSVLGLFNGLIIAYGEVPPIIATLGTLSIYRGMIFLYSGGTWINAFEMSKSFKLLAKGTILGVPHLVYIAFGVSVLVYFLLNHTRLGRNIYAIGSNPDAAQFVGIPKKHIIFAVYLLCGIACGLAGVLWASRFESAQTNTALGFELQTVAASVVGGVSISGGVGTVPGVLLGALLLGIIQNALTMIRISPFWQLAIQGLLILLAVVVDNLISREMQRSVRQWNR</sequence>
<evidence type="ECO:0000256" key="2">
    <source>
        <dbReference type="ARBA" id="ARBA00022475"/>
    </source>
</evidence>
<evidence type="ECO:0000256" key="4">
    <source>
        <dbReference type="ARBA" id="ARBA00022989"/>
    </source>
</evidence>
<evidence type="ECO:0000256" key="5">
    <source>
        <dbReference type="ARBA" id="ARBA00023136"/>
    </source>
</evidence>
<comment type="subcellular location">
    <subcellularLocation>
        <location evidence="1">Cell membrane</location>
        <topology evidence="1">Multi-pass membrane protein</topology>
    </subcellularLocation>
</comment>
<keyword evidence="4 6" id="KW-1133">Transmembrane helix</keyword>
<dbReference type="InterPro" id="IPR001851">
    <property type="entry name" value="ABC_transp_permease"/>
</dbReference>